<accession>A0A345P9P6</accession>
<dbReference type="EMBL" id="CP031222">
    <property type="protein sequence ID" value="AXI04005.1"/>
    <property type="molecule type" value="Genomic_DNA"/>
</dbReference>
<dbReference type="PANTHER" id="PTHR10625">
    <property type="entry name" value="HISTONE DEACETYLASE HDAC1-RELATED"/>
    <property type="match status" value="1"/>
</dbReference>
<comment type="similarity">
    <text evidence="1">Belongs to the histone deacetylase family.</text>
</comment>
<organism evidence="3 4">
    <name type="scientific">Aquirhabdus parva</name>
    <dbReference type="NCBI Taxonomy" id="2283318"/>
    <lineage>
        <taxon>Bacteria</taxon>
        <taxon>Pseudomonadati</taxon>
        <taxon>Pseudomonadota</taxon>
        <taxon>Gammaproteobacteria</taxon>
        <taxon>Moraxellales</taxon>
        <taxon>Moraxellaceae</taxon>
        <taxon>Aquirhabdus</taxon>
    </lineage>
</organism>
<dbReference type="KEGG" id="mbah:HYN46_14845"/>
<dbReference type="Pfam" id="PF00850">
    <property type="entry name" value="Hist_deacetyl"/>
    <property type="match status" value="1"/>
</dbReference>
<evidence type="ECO:0000313" key="4">
    <source>
        <dbReference type="Proteomes" id="UP000253940"/>
    </source>
</evidence>
<dbReference type="AlphaFoldDB" id="A0A345P9P6"/>
<dbReference type="GO" id="GO:0040029">
    <property type="term" value="P:epigenetic regulation of gene expression"/>
    <property type="evidence" value="ECO:0007669"/>
    <property type="project" value="TreeGrafter"/>
</dbReference>
<name>A0A345P9P6_9GAMM</name>
<keyword evidence="4" id="KW-1185">Reference proteome</keyword>
<dbReference type="RefSeq" id="WP_114900113.1">
    <property type="nucleotide sequence ID" value="NZ_CP031222.1"/>
</dbReference>
<dbReference type="GO" id="GO:0004407">
    <property type="term" value="F:histone deacetylase activity"/>
    <property type="evidence" value="ECO:0007669"/>
    <property type="project" value="TreeGrafter"/>
</dbReference>
<dbReference type="PANTHER" id="PTHR10625:SF19">
    <property type="entry name" value="HISTONE DEACETYLASE 12"/>
    <property type="match status" value="1"/>
</dbReference>
<evidence type="ECO:0000313" key="3">
    <source>
        <dbReference type="EMBL" id="AXI04005.1"/>
    </source>
</evidence>
<dbReference type="OrthoDB" id="9808367at2"/>
<dbReference type="Proteomes" id="UP000253940">
    <property type="component" value="Chromosome"/>
</dbReference>
<dbReference type="SUPFAM" id="SSF52768">
    <property type="entry name" value="Arginase/deacetylase"/>
    <property type="match status" value="1"/>
</dbReference>
<gene>
    <name evidence="3" type="ORF">HYN46_14845</name>
</gene>
<dbReference type="InterPro" id="IPR023801">
    <property type="entry name" value="His_deacetylse_dom"/>
</dbReference>
<dbReference type="InterPro" id="IPR037138">
    <property type="entry name" value="His_deacetylse_dom_sf"/>
</dbReference>
<evidence type="ECO:0000259" key="2">
    <source>
        <dbReference type="Pfam" id="PF00850"/>
    </source>
</evidence>
<dbReference type="InterPro" id="IPR000286">
    <property type="entry name" value="HDACs"/>
</dbReference>
<evidence type="ECO:0000256" key="1">
    <source>
        <dbReference type="ARBA" id="ARBA00005947"/>
    </source>
</evidence>
<proteinExistence type="inferred from homology"/>
<protein>
    <submittedName>
        <fullName evidence="3">Histone deacetylase</fullName>
    </submittedName>
</protein>
<dbReference type="InterPro" id="IPR023696">
    <property type="entry name" value="Ureohydrolase_dom_sf"/>
</dbReference>
<sequence length="285" mass="31945">MIKACFSSRYFAETHTNSMEKLQFVAQAIVEQSLAQLVEPELIDPDILRMLHAPNYVDAFLQGKAPLARMSGFKWSEALRDAVLAIQGGQLMAAKIALAEGISANIAQGFHHAMYEYGGGFCTFNGIALVAQEFPDKQIFVLDCDQHGGDGTAEFTRRLPNLFNFTIYGLAYGCRDYERSIGRHIHPKDGSFTLYEAALQEGFELIRAQRPDLVIYQAGMDCHQADPYGSSWFDSAAVYRRDRLVFEFAKREQIPIMFVLAGGYQALPDLVKLHVSTFQAANQFY</sequence>
<reference evidence="3 4" key="1">
    <citation type="submission" date="2018-07" db="EMBL/GenBank/DDBJ databases">
        <title>Genome sequencing of Moraxellaceae gen. HYN0046.</title>
        <authorList>
            <person name="Kim M."/>
            <person name="Yi H."/>
        </authorList>
    </citation>
    <scope>NUCLEOTIDE SEQUENCE [LARGE SCALE GENOMIC DNA]</scope>
    <source>
        <strain evidence="3 4">HYN0046</strain>
    </source>
</reference>
<feature type="domain" description="Histone deacetylase" evidence="2">
    <location>
        <begin position="15"/>
        <end position="266"/>
    </location>
</feature>
<dbReference type="PRINTS" id="PR01270">
    <property type="entry name" value="HDASUPER"/>
</dbReference>
<dbReference type="Gene3D" id="3.40.800.20">
    <property type="entry name" value="Histone deacetylase domain"/>
    <property type="match status" value="1"/>
</dbReference>